<evidence type="ECO:0000313" key="2">
    <source>
        <dbReference type="Proteomes" id="UP000800040"/>
    </source>
</evidence>
<organism evidence="1 2">
    <name type="scientific">Decorospora gaudefroyi</name>
    <dbReference type="NCBI Taxonomy" id="184978"/>
    <lineage>
        <taxon>Eukaryota</taxon>
        <taxon>Fungi</taxon>
        <taxon>Dikarya</taxon>
        <taxon>Ascomycota</taxon>
        <taxon>Pezizomycotina</taxon>
        <taxon>Dothideomycetes</taxon>
        <taxon>Pleosporomycetidae</taxon>
        <taxon>Pleosporales</taxon>
        <taxon>Pleosporineae</taxon>
        <taxon>Pleosporaceae</taxon>
        <taxon>Decorospora</taxon>
    </lineage>
</organism>
<evidence type="ECO:0008006" key="3">
    <source>
        <dbReference type="Google" id="ProtNLM"/>
    </source>
</evidence>
<gene>
    <name evidence="1" type="ORF">BDW02DRAFT_296729</name>
</gene>
<protein>
    <recommendedName>
        <fullName evidence="3">F-box domain-containing protein</fullName>
    </recommendedName>
</protein>
<evidence type="ECO:0000313" key="1">
    <source>
        <dbReference type="EMBL" id="KAF1835230.1"/>
    </source>
</evidence>
<dbReference type="EMBL" id="ML975290">
    <property type="protein sequence ID" value="KAF1835230.1"/>
    <property type="molecule type" value="Genomic_DNA"/>
</dbReference>
<dbReference type="Proteomes" id="UP000800040">
    <property type="component" value="Unassembled WGS sequence"/>
</dbReference>
<name>A0A6A5KGE5_9PLEO</name>
<dbReference type="OrthoDB" id="3794788at2759"/>
<dbReference type="AlphaFoldDB" id="A0A6A5KGE5"/>
<proteinExistence type="predicted"/>
<accession>A0A6A5KGE5</accession>
<reference evidence="1" key="1">
    <citation type="submission" date="2020-01" db="EMBL/GenBank/DDBJ databases">
        <authorList>
            <consortium name="DOE Joint Genome Institute"/>
            <person name="Haridas S."/>
            <person name="Albert R."/>
            <person name="Binder M."/>
            <person name="Bloem J."/>
            <person name="Labutti K."/>
            <person name="Salamov A."/>
            <person name="Andreopoulos B."/>
            <person name="Baker S.E."/>
            <person name="Barry K."/>
            <person name="Bills G."/>
            <person name="Bluhm B.H."/>
            <person name="Cannon C."/>
            <person name="Castanera R."/>
            <person name="Culley D.E."/>
            <person name="Daum C."/>
            <person name="Ezra D."/>
            <person name="Gonzalez J.B."/>
            <person name="Henrissat B."/>
            <person name="Kuo A."/>
            <person name="Liang C."/>
            <person name="Lipzen A."/>
            <person name="Lutzoni F."/>
            <person name="Magnuson J."/>
            <person name="Mondo S."/>
            <person name="Nolan M."/>
            <person name="Ohm R."/>
            <person name="Pangilinan J."/>
            <person name="Park H.-J."/>
            <person name="Ramirez L."/>
            <person name="Alfaro M."/>
            <person name="Sun H."/>
            <person name="Tritt A."/>
            <person name="Yoshinaga Y."/>
            <person name="Zwiers L.-H."/>
            <person name="Turgeon B.G."/>
            <person name="Goodwin S.B."/>
            <person name="Spatafora J.W."/>
            <person name="Crous P.W."/>
            <person name="Grigoriev I.V."/>
        </authorList>
    </citation>
    <scope>NUCLEOTIDE SEQUENCE</scope>
    <source>
        <strain evidence="1">P77</strain>
    </source>
</reference>
<keyword evidence="2" id="KW-1185">Reference proteome</keyword>
<sequence length="242" mass="27331">MYALAPNPELHALAGAGAGPHLLPCPTTAATAMLLEALPPEIWHSIIMCLDDRCFAWFVLRQVSPFMASVTEDVFARYVSRTCSVRFAGTSAENLILPDEFCTCMPKRHSTRASLQPPTFRFLPSAFVPTTTKARLVLKLCDSTSTQEMQDTFKPHAWFDISLSQVFFKPGADAERSRLLNEPQFVVFDNELKSLRLPSAVIDVAAQEISLDWRLLCDTFMRDQLKCRYETVSSVAWWRTFE</sequence>